<dbReference type="AlphaFoldDB" id="A0A2M7TW03"/>
<dbReference type="Pfam" id="PF13884">
    <property type="entry name" value="Peptidase_S74"/>
    <property type="match status" value="1"/>
</dbReference>
<evidence type="ECO:0000313" key="2">
    <source>
        <dbReference type="EMBL" id="PIZ62001.1"/>
    </source>
</evidence>
<proteinExistence type="predicted"/>
<dbReference type="PROSITE" id="PS51688">
    <property type="entry name" value="ICA"/>
    <property type="match status" value="1"/>
</dbReference>
<evidence type="ECO:0000313" key="3">
    <source>
        <dbReference type="Proteomes" id="UP000228503"/>
    </source>
</evidence>
<protein>
    <recommendedName>
        <fullName evidence="1">Peptidase S74 domain-containing protein</fullName>
    </recommendedName>
</protein>
<dbReference type="EMBL" id="PFOB01000068">
    <property type="protein sequence ID" value="PIZ62001.1"/>
    <property type="molecule type" value="Genomic_DNA"/>
</dbReference>
<reference evidence="3" key="1">
    <citation type="submission" date="2017-09" db="EMBL/GenBank/DDBJ databases">
        <title>Depth-based differentiation of microbial function through sediment-hosted aquifers and enrichment of novel symbionts in the deep terrestrial subsurface.</title>
        <authorList>
            <person name="Probst A.J."/>
            <person name="Ladd B."/>
            <person name="Jarett J.K."/>
            <person name="Geller-Mcgrath D.E."/>
            <person name="Sieber C.M.K."/>
            <person name="Emerson J.B."/>
            <person name="Anantharaman K."/>
            <person name="Thomas B.C."/>
            <person name="Malmstrom R."/>
            <person name="Stieglmeier M."/>
            <person name="Klingl A."/>
            <person name="Woyke T."/>
            <person name="Ryan C.M."/>
            <person name="Banfield J.F."/>
        </authorList>
    </citation>
    <scope>NUCLEOTIDE SEQUENCE [LARGE SCALE GENOMIC DNA]</scope>
</reference>
<dbReference type="Proteomes" id="UP000228503">
    <property type="component" value="Unassembled WGS sequence"/>
</dbReference>
<name>A0A2M7TW03_9BACT</name>
<accession>A0A2M7TW03</accession>
<comment type="caution">
    <text evidence="2">The sequence shown here is derived from an EMBL/GenBank/DDBJ whole genome shotgun (WGS) entry which is preliminary data.</text>
</comment>
<gene>
    <name evidence="2" type="ORF">COY16_05455</name>
</gene>
<feature type="domain" description="Peptidase S74" evidence="1">
    <location>
        <begin position="52"/>
        <end position="142"/>
    </location>
</feature>
<evidence type="ECO:0000259" key="1">
    <source>
        <dbReference type="PROSITE" id="PS51688"/>
    </source>
</evidence>
<dbReference type="InterPro" id="IPR030392">
    <property type="entry name" value="S74_ICA"/>
</dbReference>
<organism evidence="2 3">
    <name type="scientific">Candidatus Roizmanbacteria bacterium CG_4_10_14_0_2_um_filter_39_13</name>
    <dbReference type="NCBI Taxonomy" id="1974825"/>
    <lineage>
        <taxon>Bacteria</taxon>
        <taxon>Candidatus Roizmaniibacteriota</taxon>
    </lineage>
</organism>
<sequence length="147" mass="16602">MKSTKKYLKPKITSKRISSKLSSNHKAEYSAIEDLLISDVYAATIYIPLIFSDQNMKYNISSVENVLDTLASIDAFRFSYRNINDSQTIGVMAQDVQKTYPELVKKVSGTPYLGVNYAGLTALLLEAVKELQVQNKELMKRLTILEK</sequence>